<organism evidence="1 2">
    <name type="scientific">Panagrolaimus sp. JU765</name>
    <dbReference type="NCBI Taxonomy" id="591449"/>
    <lineage>
        <taxon>Eukaryota</taxon>
        <taxon>Metazoa</taxon>
        <taxon>Ecdysozoa</taxon>
        <taxon>Nematoda</taxon>
        <taxon>Chromadorea</taxon>
        <taxon>Rhabditida</taxon>
        <taxon>Tylenchina</taxon>
        <taxon>Panagrolaimomorpha</taxon>
        <taxon>Panagrolaimoidea</taxon>
        <taxon>Panagrolaimidae</taxon>
        <taxon>Panagrolaimus</taxon>
    </lineage>
</organism>
<name>A0AC34QW41_9BILA</name>
<sequence>MNVPKPDEIAVSPATSPPVTPTDYNSRTYRYGSPKSFHLKPGEFLHDARNDDKSLVSFAKHLSAMNVFDVFFDYTRVITRDSSKSATEFRKHEELNRYQDVRCLDETRVHVPGSDGHDYIHANYCDGFREEKRFIITQAPLPSTVERFWAMVWQEKATVIVSLTVLDGESVPVYLPTAGAATIEYGPYSVENNGVRHIRDTYEATLLNVKKSGDDKVRRILHIIFYTWPDKGNPLRPSELINLVQDVNYNRERLLVGAKEDGWMTDGEKSPIVVHCLAGVGRSGVYVALDICQQKLDYTYANHKSTLLDVRDTVQRLRSQRYMAVQKPEQYLFLHLAMMEYALRMRYFDDVSCVDTSRMMFNKKE</sequence>
<dbReference type="WBParaSite" id="JU765_v2.g19739.t1">
    <property type="protein sequence ID" value="JU765_v2.g19739.t1"/>
    <property type="gene ID" value="JU765_v2.g19739"/>
</dbReference>
<protein>
    <submittedName>
        <fullName evidence="2">Protein tyrosine phosphatase</fullName>
    </submittedName>
</protein>
<accession>A0AC34QW41</accession>
<proteinExistence type="predicted"/>
<evidence type="ECO:0000313" key="1">
    <source>
        <dbReference type="Proteomes" id="UP000887576"/>
    </source>
</evidence>
<dbReference type="Proteomes" id="UP000887576">
    <property type="component" value="Unplaced"/>
</dbReference>
<reference evidence="2" key="1">
    <citation type="submission" date="2022-11" db="UniProtKB">
        <authorList>
            <consortium name="WormBaseParasite"/>
        </authorList>
    </citation>
    <scope>IDENTIFICATION</scope>
</reference>
<evidence type="ECO:0000313" key="2">
    <source>
        <dbReference type="WBParaSite" id="JU765_v2.g19739.t1"/>
    </source>
</evidence>